<name>A0AA39JBD4_9AGAR</name>
<protein>
    <submittedName>
        <fullName evidence="2">Uncharacterized protein</fullName>
    </submittedName>
</protein>
<comment type="caution">
    <text evidence="2">The sequence shown here is derived from an EMBL/GenBank/DDBJ whole genome shotgun (WGS) entry which is preliminary data.</text>
</comment>
<sequence length="575" mass="65327">MPEGPETDFAASFLVHCCQTTLKDLVLLGVYGDLKKPGVPKKKEKATGSSKTMPKKTQEKKTKKPAFTQSLLDPFMAKEKEKAVIEEPPGPGVVDNDGGANEMSDILDGNVAGSLKSATIVKLRHCTPIFRGTSALSKQKNIWPDAKVVSELEYDDSEEVFVKADLHPLTGLYHQRWYILKFSNNRYFALRPNLHTSINLYTHAIWEEQIVPLPAGGRGFGIGVVFDFGRFVLSFNTKDCLFEILWYKSANPFPSPLCLLYTMTGVVINNDENTLLYAYYAWLGSSIKFCQDHWHSAEPTWMAIKADHSAFDAFGMYATTVVCFLAGLPPWILIREVVQCPSRLARLCEAVYAFLFGSHVKNQIWLKKALSYDNGEGANLDIFHPRLLQWAQLPGHLWHLIVFDSVDIDEKYQDPMSAAFQSRYQYSTAGQQLGCDDAPRKKQRPTYLYKGNGCGIWTMYRMPFSMQKRLGWRTQTGFEKESKLLEVLILSSRQFSEFSFFFSLSVRSSNGRSMDDLNPAPPYYKVLQDMKYKLMGRICDVVNQARKDGTWRTGNWRTRGLIKPNYSIADTRRLA</sequence>
<dbReference type="EMBL" id="JAUEPT010000037">
    <property type="protein sequence ID" value="KAK0439642.1"/>
    <property type="molecule type" value="Genomic_DNA"/>
</dbReference>
<dbReference type="Proteomes" id="UP001175226">
    <property type="component" value="Unassembled WGS sequence"/>
</dbReference>
<evidence type="ECO:0000313" key="2">
    <source>
        <dbReference type="EMBL" id="KAK0439642.1"/>
    </source>
</evidence>
<feature type="region of interest" description="Disordered" evidence="1">
    <location>
        <begin position="38"/>
        <end position="65"/>
    </location>
</feature>
<organism evidence="2 3">
    <name type="scientific">Armillaria borealis</name>
    <dbReference type="NCBI Taxonomy" id="47425"/>
    <lineage>
        <taxon>Eukaryota</taxon>
        <taxon>Fungi</taxon>
        <taxon>Dikarya</taxon>
        <taxon>Basidiomycota</taxon>
        <taxon>Agaricomycotina</taxon>
        <taxon>Agaricomycetes</taxon>
        <taxon>Agaricomycetidae</taxon>
        <taxon>Agaricales</taxon>
        <taxon>Marasmiineae</taxon>
        <taxon>Physalacriaceae</taxon>
        <taxon>Armillaria</taxon>
    </lineage>
</organism>
<dbReference type="AlphaFoldDB" id="A0AA39JBD4"/>
<evidence type="ECO:0000313" key="3">
    <source>
        <dbReference type="Proteomes" id="UP001175226"/>
    </source>
</evidence>
<reference evidence="2" key="1">
    <citation type="submission" date="2023-06" db="EMBL/GenBank/DDBJ databases">
        <authorList>
            <consortium name="Lawrence Berkeley National Laboratory"/>
            <person name="Ahrendt S."/>
            <person name="Sahu N."/>
            <person name="Indic B."/>
            <person name="Wong-Bajracharya J."/>
            <person name="Merenyi Z."/>
            <person name="Ke H.-M."/>
            <person name="Monk M."/>
            <person name="Kocsube S."/>
            <person name="Drula E."/>
            <person name="Lipzen A."/>
            <person name="Balint B."/>
            <person name="Henrissat B."/>
            <person name="Andreopoulos B."/>
            <person name="Martin F.M."/>
            <person name="Harder C.B."/>
            <person name="Rigling D."/>
            <person name="Ford K.L."/>
            <person name="Foster G.D."/>
            <person name="Pangilinan J."/>
            <person name="Papanicolaou A."/>
            <person name="Barry K."/>
            <person name="LaButti K."/>
            <person name="Viragh M."/>
            <person name="Koriabine M."/>
            <person name="Yan M."/>
            <person name="Riley R."/>
            <person name="Champramary S."/>
            <person name="Plett K.L."/>
            <person name="Tsai I.J."/>
            <person name="Slot J."/>
            <person name="Sipos G."/>
            <person name="Plett J."/>
            <person name="Nagy L.G."/>
            <person name="Grigoriev I.V."/>
        </authorList>
    </citation>
    <scope>NUCLEOTIDE SEQUENCE</scope>
    <source>
        <strain evidence="2">FPL87.14</strain>
    </source>
</reference>
<accession>A0AA39JBD4</accession>
<evidence type="ECO:0000256" key="1">
    <source>
        <dbReference type="SAM" id="MobiDB-lite"/>
    </source>
</evidence>
<gene>
    <name evidence="2" type="ORF">EV421DRAFT_1737803</name>
</gene>
<proteinExistence type="predicted"/>
<keyword evidence="3" id="KW-1185">Reference proteome</keyword>